<keyword evidence="10" id="KW-0732">Signal</keyword>
<evidence type="ECO:0000256" key="10">
    <source>
        <dbReference type="SAM" id="SignalP"/>
    </source>
</evidence>
<dbReference type="EMBL" id="CP029145">
    <property type="protein sequence ID" value="AWM35135.1"/>
    <property type="molecule type" value="Genomic_DNA"/>
</dbReference>
<dbReference type="InterPro" id="IPR036942">
    <property type="entry name" value="Beta-barrel_TonB_sf"/>
</dbReference>
<dbReference type="InterPro" id="IPR023996">
    <property type="entry name" value="TonB-dep_OMP_SusC/RagA"/>
</dbReference>
<accession>A0A2Z3GVV2</accession>
<feature type="domain" description="TonB-dependent receptor plug" evidence="12">
    <location>
        <begin position="121"/>
        <end position="235"/>
    </location>
</feature>
<evidence type="ECO:0000256" key="3">
    <source>
        <dbReference type="ARBA" id="ARBA00022452"/>
    </source>
</evidence>
<evidence type="ECO:0000256" key="1">
    <source>
        <dbReference type="ARBA" id="ARBA00004571"/>
    </source>
</evidence>
<dbReference type="InterPro" id="IPR008969">
    <property type="entry name" value="CarboxyPept-like_regulatory"/>
</dbReference>
<dbReference type="InterPro" id="IPR012910">
    <property type="entry name" value="Plug_dom"/>
</dbReference>
<dbReference type="InterPro" id="IPR039426">
    <property type="entry name" value="TonB-dep_rcpt-like"/>
</dbReference>
<dbReference type="PROSITE" id="PS52016">
    <property type="entry name" value="TONB_DEPENDENT_REC_3"/>
    <property type="match status" value="1"/>
</dbReference>
<dbReference type="FunFam" id="2.170.130.10:FF:000008">
    <property type="entry name" value="SusC/RagA family TonB-linked outer membrane protein"/>
    <property type="match status" value="1"/>
</dbReference>
<dbReference type="RefSeq" id="WP_109658152.1">
    <property type="nucleotide sequence ID" value="NZ_CP029145.1"/>
</dbReference>
<evidence type="ECO:0000313" key="13">
    <source>
        <dbReference type="EMBL" id="AWM35135.1"/>
    </source>
</evidence>
<evidence type="ECO:0000259" key="11">
    <source>
        <dbReference type="Pfam" id="PF00593"/>
    </source>
</evidence>
<evidence type="ECO:0000256" key="8">
    <source>
        <dbReference type="PROSITE-ProRule" id="PRU01360"/>
    </source>
</evidence>
<name>A0A2Z3GVV2_9BACT</name>
<feature type="domain" description="TonB-dependent receptor-like beta-barrel" evidence="11">
    <location>
        <begin position="448"/>
        <end position="1003"/>
    </location>
</feature>
<reference evidence="14" key="1">
    <citation type="submission" date="2018-04" db="EMBL/GenBank/DDBJ databases">
        <title>Complete genome of Antarctic heterotrophic bacterium Hymenobacter nivis.</title>
        <authorList>
            <person name="Terashima M."/>
        </authorList>
    </citation>
    <scope>NUCLEOTIDE SEQUENCE [LARGE SCALE GENOMIC DNA]</scope>
    <source>
        <strain evidence="14">NBRC 111535</strain>
    </source>
</reference>
<dbReference type="InterPro" id="IPR037066">
    <property type="entry name" value="Plug_dom_sf"/>
</dbReference>
<gene>
    <name evidence="13" type="ORF">DDQ68_21630</name>
</gene>
<keyword evidence="14" id="KW-1185">Reference proteome</keyword>
<sequence length="1047" mass="112190">MKRKRLFFLWLLLPLLALATRGLAQTGALTGRVLDPKGGPAIGATVMVKGTTLGASVGPDGNFTISAVPNGPHTLLVSSIGYTAKQVPVTVPQAQPLSVSLAENAASLEDVVVVGYGTQKREDVTGAVATVDVRAVRDLPVVSVDQKLAGQVAGVQVSNVTGTPGGGTSIKVRGSGSIGAGDQPLFVIDGFPIASSFGQVDNPLNLLNPDDIETITVLKDASSTAIYGSRGANGVVVITTKRGKAGATNLDVSAYTGFQQVPNKKRPPMLNGQEFAQYRRDIITDDFAARGVAVTDADIPVEFRNSGQYGAGTNWYNEILHTAPQSSLNATLTKGTEELRTALSLGYLNQEGTVRYTGYKRYTARLSVEGKVGQKIRLGLNLAPTYGIQQGNDFENSFVDVLARSLWLSPLVPALDANGNRTPFVASPGMFTGPNPLNSLEFAGTTRKTLQGLGGTFAEYEIVPGLRLRYSININYANNTAFTFNPASVGGIFAPPPVVPNSTSTSYTRFNWLSETLLSYDKKFGTDHVISAVAGYSAQKEHFESQNLFANNYPGDDVRTINAAALLPNFGADVQEWALISYLARVNYAYKDRYLLTGTVRTDGSSRFGSQNRYGTFPSVAAGWNVINEDFMHQLPTLSNLKVRASYGLTGNFNIGNYTSIAGVASGYGYIGSGIDAGGSANTAFGGQLAPGRALVSLPNPNLTWEKSTQLDLGLDLGMWDNRLAFTVDFYRRITNGILLDNQLPLSSGYSNATINSGKVLNRGLELALVTRNLTGAFTWGTNLNIAFNHNEVLALNQDNAPIYSGRSGEGNPTHITQVGHPIGEFFGYTVDGVYTNAADFAASPKHITSVLGSIKYHDVDGNGVIEAVKDFSVIGHAQPKYLWGVTNNFGYKGFDLSVIITGSQGGQILKTANQYLLNIDGIFNVDRKILNRWRSPENPGDGRTPTTNGARVIYRDVNSDWVEDGSFARIQNVTLGYRLPAALLTRTGFVRGVRLYASAQNLATFTKYSGANPEVSRNNSSVLTPGEDFLNYPLARTIIFGTNLSF</sequence>
<dbReference type="InterPro" id="IPR023997">
    <property type="entry name" value="TonB-dep_OMP_SusC/RagA_CS"/>
</dbReference>
<feature type="chain" id="PRO_5016247103" description="TonB-dependent receptor" evidence="10">
    <location>
        <begin position="20"/>
        <end position="1047"/>
    </location>
</feature>
<organism evidence="13 14">
    <name type="scientific">Hymenobacter nivis</name>
    <dbReference type="NCBI Taxonomy" id="1850093"/>
    <lineage>
        <taxon>Bacteria</taxon>
        <taxon>Pseudomonadati</taxon>
        <taxon>Bacteroidota</taxon>
        <taxon>Cytophagia</taxon>
        <taxon>Cytophagales</taxon>
        <taxon>Hymenobacteraceae</taxon>
        <taxon>Hymenobacter</taxon>
    </lineage>
</organism>
<comment type="subcellular location">
    <subcellularLocation>
        <location evidence="1 8">Cell outer membrane</location>
        <topology evidence="1 8">Multi-pass membrane protein</topology>
    </subcellularLocation>
</comment>
<dbReference type="NCBIfam" id="TIGR04056">
    <property type="entry name" value="OMP_RagA_SusC"/>
    <property type="match status" value="1"/>
</dbReference>
<proteinExistence type="inferred from homology"/>
<dbReference type="Proteomes" id="UP000245999">
    <property type="component" value="Chromosome"/>
</dbReference>
<dbReference type="OrthoDB" id="9768177at2"/>
<dbReference type="GO" id="GO:0009279">
    <property type="term" value="C:cell outer membrane"/>
    <property type="evidence" value="ECO:0007669"/>
    <property type="project" value="UniProtKB-SubCell"/>
</dbReference>
<dbReference type="NCBIfam" id="TIGR04057">
    <property type="entry name" value="SusC_RagA_signa"/>
    <property type="match status" value="1"/>
</dbReference>
<feature type="signal peptide" evidence="10">
    <location>
        <begin position="1"/>
        <end position="19"/>
    </location>
</feature>
<dbReference type="SUPFAM" id="SSF56935">
    <property type="entry name" value="Porins"/>
    <property type="match status" value="1"/>
</dbReference>
<dbReference type="Pfam" id="PF07715">
    <property type="entry name" value="Plug"/>
    <property type="match status" value="1"/>
</dbReference>
<evidence type="ECO:0008006" key="15">
    <source>
        <dbReference type="Google" id="ProtNLM"/>
    </source>
</evidence>
<keyword evidence="3 8" id="KW-1134">Transmembrane beta strand</keyword>
<keyword evidence="5 9" id="KW-0798">TonB box</keyword>
<keyword evidence="7 8" id="KW-0998">Cell outer membrane</keyword>
<evidence type="ECO:0000256" key="6">
    <source>
        <dbReference type="ARBA" id="ARBA00023136"/>
    </source>
</evidence>
<keyword evidence="2 8" id="KW-0813">Transport</keyword>
<dbReference type="Gene3D" id="2.60.40.1120">
    <property type="entry name" value="Carboxypeptidase-like, regulatory domain"/>
    <property type="match status" value="1"/>
</dbReference>
<dbReference type="AlphaFoldDB" id="A0A2Z3GVV2"/>
<evidence type="ECO:0000259" key="12">
    <source>
        <dbReference type="Pfam" id="PF07715"/>
    </source>
</evidence>
<keyword evidence="6 8" id="KW-0472">Membrane</keyword>
<dbReference type="SUPFAM" id="SSF49464">
    <property type="entry name" value="Carboxypeptidase regulatory domain-like"/>
    <property type="match status" value="1"/>
</dbReference>
<evidence type="ECO:0000256" key="5">
    <source>
        <dbReference type="ARBA" id="ARBA00023077"/>
    </source>
</evidence>
<evidence type="ECO:0000256" key="9">
    <source>
        <dbReference type="RuleBase" id="RU003357"/>
    </source>
</evidence>
<evidence type="ECO:0000256" key="4">
    <source>
        <dbReference type="ARBA" id="ARBA00022692"/>
    </source>
</evidence>
<evidence type="ECO:0000313" key="14">
    <source>
        <dbReference type="Proteomes" id="UP000245999"/>
    </source>
</evidence>
<dbReference type="KEGG" id="hnv:DDQ68_21630"/>
<dbReference type="Pfam" id="PF13715">
    <property type="entry name" value="CarbopepD_reg_2"/>
    <property type="match status" value="1"/>
</dbReference>
<comment type="similarity">
    <text evidence="8 9">Belongs to the TonB-dependent receptor family.</text>
</comment>
<keyword evidence="4 8" id="KW-0812">Transmembrane</keyword>
<dbReference type="Gene3D" id="2.40.170.20">
    <property type="entry name" value="TonB-dependent receptor, beta-barrel domain"/>
    <property type="match status" value="1"/>
</dbReference>
<dbReference type="Gene3D" id="2.170.130.10">
    <property type="entry name" value="TonB-dependent receptor, plug domain"/>
    <property type="match status" value="1"/>
</dbReference>
<dbReference type="Pfam" id="PF00593">
    <property type="entry name" value="TonB_dep_Rec_b-barrel"/>
    <property type="match status" value="1"/>
</dbReference>
<dbReference type="InterPro" id="IPR000531">
    <property type="entry name" value="Beta-barrel_TonB"/>
</dbReference>
<evidence type="ECO:0000256" key="7">
    <source>
        <dbReference type="ARBA" id="ARBA00023237"/>
    </source>
</evidence>
<evidence type="ECO:0000256" key="2">
    <source>
        <dbReference type="ARBA" id="ARBA00022448"/>
    </source>
</evidence>
<protein>
    <recommendedName>
        <fullName evidence="15">TonB-dependent receptor</fullName>
    </recommendedName>
</protein>